<proteinExistence type="inferred from homology"/>
<dbReference type="InterPro" id="IPR017972">
    <property type="entry name" value="Cyt_P450_CS"/>
</dbReference>
<evidence type="ECO:0000256" key="8">
    <source>
        <dbReference type="ARBA" id="ARBA00022848"/>
    </source>
</evidence>
<dbReference type="PANTHER" id="PTHR24292">
    <property type="entry name" value="CYTOCHROME P450"/>
    <property type="match status" value="1"/>
</dbReference>
<comment type="cofactor">
    <cofactor evidence="1 13">
        <name>heme</name>
        <dbReference type="ChEBI" id="CHEBI:30413"/>
    </cofactor>
</comment>
<evidence type="ECO:0000256" key="3">
    <source>
        <dbReference type="ARBA" id="ARBA00004406"/>
    </source>
</evidence>
<evidence type="ECO:0000256" key="5">
    <source>
        <dbReference type="ARBA" id="ARBA00022617"/>
    </source>
</evidence>
<name>A0A1Y1MJL7_PHOPY</name>
<keyword evidence="10 13" id="KW-0408">Iron</keyword>
<dbReference type="InterPro" id="IPR001128">
    <property type="entry name" value="Cyt_P450"/>
</dbReference>
<keyword evidence="6 13" id="KW-0479">Metal-binding</keyword>
<dbReference type="AlphaFoldDB" id="A0A1Y1MJL7"/>
<dbReference type="SUPFAM" id="SSF48264">
    <property type="entry name" value="Cytochrome P450"/>
    <property type="match status" value="1"/>
</dbReference>
<reference evidence="15" key="1">
    <citation type="journal article" date="2016" name="Sci. Rep.">
        <title>Molecular characterization of firefly nuptial gifts: a multi-omics approach sheds light on postcopulatory sexual selection.</title>
        <authorList>
            <person name="Al-Wathiqui N."/>
            <person name="Fallon T.R."/>
            <person name="South A."/>
            <person name="Weng J.K."/>
            <person name="Lewis S.M."/>
        </authorList>
    </citation>
    <scope>NUCLEOTIDE SEQUENCE</scope>
</reference>
<evidence type="ECO:0000256" key="4">
    <source>
        <dbReference type="ARBA" id="ARBA00010617"/>
    </source>
</evidence>
<evidence type="ECO:0000256" key="6">
    <source>
        <dbReference type="ARBA" id="ARBA00022723"/>
    </source>
</evidence>
<accession>A0A1Y1MJL7</accession>
<evidence type="ECO:0000256" key="14">
    <source>
        <dbReference type="RuleBase" id="RU000461"/>
    </source>
</evidence>
<evidence type="ECO:0000256" key="12">
    <source>
        <dbReference type="ARBA" id="ARBA00023136"/>
    </source>
</evidence>
<evidence type="ECO:0000256" key="1">
    <source>
        <dbReference type="ARBA" id="ARBA00001971"/>
    </source>
</evidence>
<evidence type="ECO:0000256" key="7">
    <source>
        <dbReference type="ARBA" id="ARBA00022824"/>
    </source>
</evidence>
<keyword evidence="12" id="KW-0472">Membrane</keyword>
<evidence type="ECO:0000256" key="11">
    <source>
        <dbReference type="ARBA" id="ARBA00023033"/>
    </source>
</evidence>
<keyword evidence="9 14" id="KW-0560">Oxidoreductase</keyword>
<evidence type="ECO:0000256" key="2">
    <source>
        <dbReference type="ARBA" id="ARBA00004174"/>
    </source>
</evidence>
<dbReference type="EMBL" id="GEZM01029819">
    <property type="protein sequence ID" value="JAV85904.1"/>
    <property type="molecule type" value="Transcribed_RNA"/>
</dbReference>
<dbReference type="GO" id="GO:0004497">
    <property type="term" value="F:monooxygenase activity"/>
    <property type="evidence" value="ECO:0007669"/>
    <property type="project" value="UniProtKB-KW"/>
</dbReference>
<dbReference type="PANTHER" id="PTHR24292:SF45">
    <property type="entry name" value="CYTOCHROME P450 6G1-RELATED"/>
    <property type="match status" value="1"/>
</dbReference>
<dbReference type="PRINTS" id="PR00463">
    <property type="entry name" value="EP450I"/>
</dbReference>
<organism evidence="15">
    <name type="scientific">Photinus pyralis</name>
    <name type="common">Common eastern firefly</name>
    <name type="synonym">Lampyris pyralis</name>
    <dbReference type="NCBI Taxonomy" id="7054"/>
    <lineage>
        <taxon>Eukaryota</taxon>
        <taxon>Metazoa</taxon>
        <taxon>Ecdysozoa</taxon>
        <taxon>Arthropoda</taxon>
        <taxon>Hexapoda</taxon>
        <taxon>Insecta</taxon>
        <taxon>Pterygota</taxon>
        <taxon>Neoptera</taxon>
        <taxon>Endopterygota</taxon>
        <taxon>Coleoptera</taxon>
        <taxon>Polyphaga</taxon>
        <taxon>Elateriformia</taxon>
        <taxon>Elateroidea</taxon>
        <taxon>Lampyridae</taxon>
        <taxon>Lampyrinae</taxon>
        <taxon>Photinus</taxon>
    </lineage>
</organism>
<dbReference type="CDD" id="cd11056">
    <property type="entry name" value="CYP6-like"/>
    <property type="match status" value="1"/>
</dbReference>
<keyword evidence="8" id="KW-0492">Microsome</keyword>
<comment type="subcellular location">
    <subcellularLocation>
        <location evidence="3">Endoplasmic reticulum membrane</location>
        <topology evidence="3">Peripheral membrane protein</topology>
    </subcellularLocation>
    <subcellularLocation>
        <location evidence="2">Microsome membrane</location>
        <topology evidence="2">Peripheral membrane protein</topology>
    </subcellularLocation>
</comment>
<dbReference type="PROSITE" id="PS00086">
    <property type="entry name" value="CYTOCHROME_P450"/>
    <property type="match status" value="1"/>
</dbReference>
<evidence type="ECO:0000313" key="15">
    <source>
        <dbReference type="EMBL" id="JAV85904.1"/>
    </source>
</evidence>
<keyword evidence="7" id="KW-0256">Endoplasmic reticulum</keyword>
<dbReference type="InterPro" id="IPR050476">
    <property type="entry name" value="Insect_CytP450_Detox"/>
</dbReference>
<protein>
    <recommendedName>
        <fullName evidence="16">Cytochrome P450</fullName>
    </recommendedName>
</protein>
<evidence type="ECO:0000256" key="10">
    <source>
        <dbReference type="ARBA" id="ARBA00023004"/>
    </source>
</evidence>
<evidence type="ECO:0000256" key="13">
    <source>
        <dbReference type="PIRSR" id="PIRSR602401-1"/>
    </source>
</evidence>
<dbReference type="Gene3D" id="1.10.630.10">
    <property type="entry name" value="Cytochrome P450"/>
    <property type="match status" value="1"/>
</dbReference>
<evidence type="ECO:0008006" key="16">
    <source>
        <dbReference type="Google" id="ProtNLM"/>
    </source>
</evidence>
<dbReference type="GO" id="GO:0016705">
    <property type="term" value="F:oxidoreductase activity, acting on paired donors, with incorporation or reduction of molecular oxygen"/>
    <property type="evidence" value="ECO:0007669"/>
    <property type="project" value="InterPro"/>
</dbReference>
<dbReference type="Pfam" id="PF00067">
    <property type="entry name" value="p450"/>
    <property type="match status" value="1"/>
</dbReference>
<comment type="similarity">
    <text evidence="4 14">Belongs to the cytochrome P450 family.</text>
</comment>
<keyword evidence="5 13" id="KW-0349">Heme</keyword>
<sequence length="497" mass="57564">MWITFAFLLTLCLTVYFYFRHRYRYWKNRNIPFIVPKLIVGNIIEIFMGKYSPAKYVAHLCNEREGPYVGFFILHKPYLAIKDPGIIKRILVRDFQKFPDKIFINDKSIDPTFSNSLLSLGNAQWRTVRTRLSRIFSPAKVKAMQVYTERCAKSLRLYIDGQLNERLNLKDLTTRFSTEVVFSCVFGVNSNCFKEKQSMCNDYAHKIFPKAYVGLFKGFSYIFLPQLVKIFKYQFFDPTACDFFQNVFSDTIKHREISGVRRNDLVDILIDIKNQSGSLDNNALLAQAIAFLGVGHETISAIISLTIYELCINQDIQNRIREEIETVVGEDDVTSHTIDNLKFLNMVVCESLRKYPVIPFIQRKCVEDYFIPETGAVLERGTSIIIPTHWLHYNPEFFNDPYKYNPDRFNGDTSIPIDPFVYLPFSTGPRACLGRRFALMSIKVCLIYLIRAFKIERDAATKGQLNFGAAHALDPKEGIPVRFQRIEQSYAGTLNKH</sequence>
<dbReference type="InterPro" id="IPR002401">
    <property type="entry name" value="Cyt_P450_E_grp-I"/>
</dbReference>
<dbReference type="GO" id="GO:0005789">
    <property type="term" value="C:endoplasmic reticulum membrane"/>
    <property type="evidence" value="ECO:0007669"/>
    <property type="project" value="UniProtKB-SubCell"/>
</dbReference>
<feature type="binding site" description="axial binding residue" evidence="13">
    <location>
        <position position="432"/>
    </location>
    <ligand>
        <name>heme</name>
        <dbReference type="ChEBI" id="CHEBI:30413"/>
    </ligand>
    <ligandPart>
        <name>Fe</name>
        <dbReference type="ChEBI" id="CHEBI:18248"/>
    </ligandPart>
</feature>
<dbReference type="PRINTS" id="PR00385">
    <property type="entry name" value="P450"/>
</dbReference>
<dbReference type="FunFam" id="1.10.630.10:FF:000042">
    <property type="entry name" value="Cytochrome P450"/>
    <property type="match status" value="1"/>
</dbReference>
<dbReference type="GO" id="GO:0005506">
    <property type="term" value="F:iron ion binding"/>
    <property type="evidence" value="ECO:0007669"/>
    <property type="project" value="InterPro"/>
</dbReference>
<keyword evidence="11 14" id="KW-0503">Monooxygenase</keyword>
<dbReference type="GO" id="GO:0020037">
    <property type="term" value="F:heme binding"/>
    <property type="evidence" value="ECO:0007669"/>
    <property type="project" value="InterPro"/>
</dbReference>
<dbReference type="InterPro" id="IPR036396">
    <property type="entry name" value="Cyt_P450_sf"/>
</dbReference>
<evidence type="ECO:0000256" key="9">
    <source>
        <dbReference type="ARBA" id="ARBA00023002"/>
    </source>
</evidence>